<feature type="repeat" description="WD" evidence="3">
    <location>
        <begin position="38"/>
        <end position="72"/>
    </location>
</feature>
<feature type="compositionally biased region" description="Low complexity" evidence="4">
    <location>
        <begin position="318"/>
        <end position="330"/>
    </location>
</feature>
<dbReference type="InterPro" id="IPR001680">
    <property type="entry name" value="WD40_rpt"/>
</dbReference>
<dbReference type="CDD" id="cd00200">
    <property type="entry name" value="WD40"/>
    <property type="match status" value="1"/>
</dbReference>
<feature type="region of interest" description="Disordered" evidence="4">
    <location>
        <begin position="309"/>
        <end position="330"/>
    </location>
</feature>
<organism evidence="6 7">
    <name type="scientific">Lignipirellula cremea</name>
    <dbReference type="NCBI Taxonomy" id="2528010"/>
    <lineage>
        <taxon>Bacteria</taxon>
        <taxon>Pseudomonadati</taxon>
        <taxon>Planctomycetota</taxon>
        <taxon>Planctomycetia</taxon>
        <taxon>Pirellulales</taxon>
        <taxon>Pirellulaceae</taxon>
        <taxon>Lignipirellula</taxon>
    </lineage>
</organism>
<dbReference type="OrthoDB" id="230341at2"/>
<evidence type="ECO:0000256" key="5">
    <source>
        <dbReference type="SAM" id="SignalP"/>
    </source>
</evidence>
<dbReference type="EMBL" id="CP036433">
    <property type="protein sequence ID" value="QDU93727.1"/>
    <property type="molecule type" value="Genomic_DNA"/>
</dbReference>
<evidence type="ECO:0000256" key="4">
    <source>
        <dbReference type="SAM" id="MobiDB-lite"/>
    </source>
</evidence>
<reference evidence="6 7" key="1">
    <citation type="submission" date="2019-02" db="EMBL/GenBank/DDBJ databases">
        <title>Deep-cultivation of Planctomycetes and their phenomic and genomic characterization uncovers novel biology.</title>
        <authorList>
            <person name="Wiegand S."/>
            <person name="Jogler M."/>
            <person name="Boedeker C."/>
            <person name="Pinto D."/>
            <person name="Vollmers J."/>
            <person name="Rivas-Marin E."/>
            <person name="Kohn T."/>
            <person name="Peeters S.H."/>
            <person name="Heuer A."/>
            <person name="Rast P."/>
            <person name="Oberbeckmann S."/>
            <person name="Bunk B."/>
            <person name="Jeske O."/>
            <person name="Meyerdierks A."/>
            <person name="Storesund J.E."/>
            <person name="Kallscheuer N."/>
            <person name="Luecker S."/>
            <person name="Lage O.M."/>
            <person name="Pohl T."/>
            <person name="Merkel B.J."/>
            <person name="Hornburger P."/>
            <person name="Mueller R.-W."/>
            <person name="Bruemmer F."/>
            <person name="Labrenz M."/>
            <person name="Spormann A.M."/>
            <person name="Op den Camp H."/>
            <person name="Overmann J."/>
            <person name="Amann R."/>
            <person name="Jetten M.S.M."/>
            <person name="Mascher T."/>
            <person name="Medema M.H."/>
            <person name="Devos D.P."/>
            <person name="Kaster A.-K."/>
            <person name="Ovreas L."/>
            <person name="Rohde M."/>
            <person name="Galperin M.Y."/>
            <person name="Jogler C."/>
        </authorList>
    </citation>
    <scope>NUCLEOTIDE SEQUENCE [LARGE SCALE GENOMIC DNA]</scope>
    <source>
        <strain evidence="6 7">Pla85_3_4</strain>
    </source>
</reference>
<feature type="repeat" description="WD" evidence="3">
    <location>
        <begin position="254"/>
        <end position="280"/>
    </location>
</feature>
<dbReference type="RefSeq" id="WP_145050907.1">
    <property type="nucleotide sequence ID" value="NZ_CP036433.1"/>
</dbReference>
<keyword evidence="2" id="KW-0677">Repeat</keyword>
<evidence type="ECO:0000256" key="1">
    <source>
        <dbReference type="ARBA" id="ARBA00022574"/>
    </source>
</evidence>
<dbReference type="Pfam" id="PF00400">
    <property type="entry name" value="WD40"/>
    <property type="match status" value="7"/>
</dbReference>
<name>A0A518DPF0_9BACT</name>
<feature type="signal peptide" evidence="5">
    <location>
        <begin position="1"/>
        <end position="27"/>
    </location>
</feature>
<evidence type="ECO:0000256" key="3">
    <source>
        <dbReference type="PROSITE-ProRule" id="PRU00221"/>
    </source>
</evidence>
<dbReference type="PANTHER" id="PTHR19879">
    <property type="entry name" value="TRANSCRIPTION INITIATION FACTOR TFIID"/>
    <property type="match status" value="1"/>
</dbReference>
<proteinExistence type="predicted"/>
<dbReference type="InterPro" id="IPR015943">
    <property type="entry name" value="WD40/YVTN_repeat-like_dom_sf"/>
</dbReference>
<dbReference type="SUPFAM" id="SSF50978">
    <property type="entry name" value="WD40 repeat-like"/>
    <property type="match status" value="1"/>
</dbReference>
<feature type="chain" id="PRO_5021799128" evidence="5">
    <location>
        <begin position="28"/>
        <end position="330"/>
    </location>
</feature>
<evidence type="ECO:0000256" key="2">
    <source>
        <dbReference type="ARBA" id="ARBA00022737"/>
    </source>
</evidence>
<evidence type="ECO:0000313" key="6">
    <source>
        <dbReference type="EMBL" id="QDU93727.1"/>
    </source>
</evidence>
<dbReference type="PRINTS" id="PR00320">
    <property type="entry name" value="GPROTEINBRPT"/>
</dbReference>
<dbReference type="InterPro" id="IPR036322">
    <property type="entry name" value="WD40_repeat_dom_sf"/>
</dbReference>
<sequence length="330" mass="35129" precursor="true">MHRMQTCWAICLLGLCAVGMAPRPAAAQTPADMLPPVVTAVKMQPGGDLFATAGDDHLVRIWNRETGELERRLDGHLDWVRTVAFSPDGAALVTGGNDRTIVVWNPATGEQLAQLGDKSRAIASMAFSPDGKTLAVVGFEQSLQLFDFPAGTLNRTLDCPCRDMRCVAFSPNGTLLASAGRTGQIRLWNVAAGDQPRDLPVHRRRVRGMAFSPDGSQIASASEGGEVRITAVDSGQGFELPRLSAKALSLVYVDRNTLAVGCSDNTIRIWNLSNRTEIKQLRGHTGSVSTLDSDKGTLISGSFDASQRQWPVGGSGAAGPQLGGLPANRK</sequence>
<accession>A0A518DPF0</accession>
<dbReference type="SMART" id="SM00320">
    <property type="entry name" value="WD40"/>
    <property type="match status" value="7"/>
</dbReference>
<dbReference type="Proteomes" id="UP000317648">
    <property type="component" value="Chromosome"/>
</dbReference>
<dbReference type="KEGG" id="lcre:Pla8534_15090"/>
<evidence type="ECO:0000313" key="7">
    <source>
        <dbReference type="Proteomes" id="UP000317648"/>
    </source>
</evidence>
<feature type="repeat" description="WD" evidence="3">
    <location>
        <begin position="199"/>
        <end position="229"/>
    </location>
</feature>
<keyword evidence="1 3" id="KW-0853">WD repeat</keyword>
<dbReference type="AlphaFoldDB" id="A0A518DPF0"/>
<keyword evidence="7" id="KW-1185">Reference proteome</keyword>
<dbReference type="InterPro" id="IPR020472">
    <property type="entry name" value="WD40_PAC1"/>
</dbReference>
<gene>
    <name evidence="6" type="ORF">Pla8534_15090</name>
</gene>
<dbReference type="PROSITE" id="PS50294">
    <property type="entry name" value="WD_REPEATS_REGION"/>
    <property type="match status" value="1"/>
</dbReference>
<protein>
    <submittedName>
        <fullName evidence="6">WD domain, G-beta repeat</fullName>
    </submittedName>
</protein>
<feature type="repeat" description="WD" evidence="3">
    <location>
        <begin position="164"/>
        <end position="198"/>
    </location>
</feature>
<dbReference type="PROSITE" id="PS50082">
    <property type="entry name" value="WD_REPEATS_2"/>
    <property type="match status" value="5"/>
</dbReference>
<keyword evidence="5" id="KW-0732">Signal</keyword>
<dbReference type="PANTHER" id="PTHR19879:SF9">
    <property type="entry name" value="TRANSCRIPTION INITIATION FACTOR TFIID SUBUNIT 5"/>
    <property type="match status" value="1"/>
</dbReference>
<feature type="repeat" description="WD" evidence="3">
    <location>
        <begin position="73"/>
        <end position="114"/>
    </location>
</feature>
<dbReference type="Gene3D" id="2.130.10.10">
    <property type="entry name" value="YVTN repeat-like/Quinoprotein amine dehydrogenase"/>
    <property type="match status" value="3"/>
</dbReference>